<feature type="region of interest" description="Disordered" evidence="1">
    <location>
        <begin position="50"/>
        <end position="97"/>
    </location>
</feature>
<organism evidence="2 3">
    <name type="scientific">Nadsonia fulvescens var. elongata DSM 6958</name>
    <dbReference type="NCBI Taxonomy" id="857566"/>
    <lineage>
        <taxon>Eukaryota</taxon>
        <taxon>Fungi</taxon>
        <taxon>Dikarya</taxon>
        <taxon>Ascomycota</taxon>
        <taxon>Saccharomycotina</taxon>
        <taxon>Dipodascomycetes</taxon>
        <taxon>Dipodascales</taxon>
        <taxon>Dipodascales incertae sedis</taxon>
        <taxon>Nadsonia</taxon>
    </lineage>
</organism>
<gene>
    <name evidence="2" type="ORF">NADFUDRAFT_45610</name>
</gene>
<feature type="non-terminal residue" evidence="2">
    <location>
        <position position="1"/>
    </location>
</feature>
<sequence>DKEYTQDNPVTEGIDLGADSSSVDALGMRKLESLTSGASQINRTKNCSQELGSIELNGEIETSRTQRRVEHGAEDDFSDPHTAFLPKMSPMNFSKGV</sequence>
<dbReference type="AlphaFoldDB" id="A0A1E3PRR4"/>
<evidence type="ECO:0000313" key="2">
    <source>
        <dbReference type="EMBL" id="ODQ67527.1"/>
    </source>
</evidence>
<evidence type="ECO:0000256" key="1">
    <source>
        <dbReference type="SAM" id="MobiDB-lite"/>
    </source>
</evidence>
<protein>
    <submittedName>
        <fullName evidence="2">Uncharacterized protein</fullName>
    </submittedName>
</protein>
<proteinExistence type="predicted"/>
<reference evidence="2 3" key="1">
    <citation type="journal article" date="2016" name="Proc. Natl. Acad. Sci. U.S.A.">
        <title>Comparative genomics of biotechnologically important yeasts.</title>
        <authorList>
            <person name="Riley R."/>
            <person name="Haridas S."/>
            <person name="Wolfe K.H."/>
            <person name="Lopes M.R."/>
            <person name="Hittinger C.T."/>
            <person name="Goeker M."/>
            <person name="Salamov A.A."/>
            <person name="Wisecaver J.H."/>
            <person name="Long T.M."/>
            <person name="Calvey C.H."/>
            <person name="Aerts A.L."/>
            <person name="Barry K.W."/>
            <person name="Choi C."/>
            <person name="Clum A."/>
            <person name="Coughlan A.Y."/>
            <person name="Deshpande S."/>
            <person name="Douglass A.P."/>
            <person name="Hanson S.J."/>
            <person name="Klenk H.-P."/>
            <person name="LaButti K.M."/>
            <person name="Lapidus A."/>
            <person name="Lindquist E.A."/>
            <person name="Lipzen A.M."/>
            <person name="Meier-Kolthoff J.P."/>
            <person name="Ohm R.A."/>
            <person name="Otillar R.P."/>
            <person name="Pangilinan J.L."/>
            <person name="Peng Y."/>
            <person name="Rokas A."/>
            <person name="Rosa C.A."/>
            <person name="Scheuner C."/>
            <person name="Sibirny A.A."/>
            <person name="Slot J.C."/>
            <person name="Stielow J.B."/>
            <person name="Sun H."/>
            <person name="Kurtzman C.P."/>
            <person name="Blackwell M."/>
            <person name="Grigoriev I.V."/>
            <person name="Jeffries T.W."/>
        </authorList>
    </citation>
    <scope>NUCLEOTIDE SEQUENCE [LARGE SCALE GENOMIC DNA]</scope>
    <source>
        <strain evidence="2 3">DSM 6958</strain>
    </source>
</reference>
<dbReference type="EMBL" id="KV454407">
    <property type="protein sequence ID" value="ODQ67527.1"/>
    <property type="molecule type" value="Genomic_DNA"/>
</dbReference>
<name>A0A1E3PRR4_9ASCO</name>
<feature type="compositionally biased region" description="Basic and acidic residues" evidence="1">
    <location>
        <begin position="61"/>
        <end position="74"/>
    </location>
</feature>
<evidence type="ECO:0000313" key="3">
    <source>
        <dbReference type="Proteomes" id="UP000095009"/>
    </source>
</evidence>
<keyword evidence="3" id="KW-1185">Reference proteome</keyword>
<dbReference type="Proteomes" id="UP000095009">
    <property type="component" value="Unassembled WGS sequence"/>
</dbReference>
<accession>A0A1E3PRR4</accession>